<comment type="caution">
    <text evidence="1">The sequence shown here is derived from an EMBL/GenBank/DDBJ whole genome shotgun (WGS) entry which is preliminary data.</text>
</comment>
<organism evidence="1 2">
    <name type="scientific">Algibacter lectus</name>
    <dbReference type="NCBI Taxonomy" id="221126"/>
    <lineage>
        <taxon>Bacteria</taxon>
        <taxon>Pseudomonadati</taxon>
        <taxon>Bacteroidota</taxon>
        <taxon>Flavobacteriia</taxon>
        <taxon>Flavobacteriales</taxon>
        <taxon>Flavobacteriaceae</taxon>
        <taxon>Algibacter</taxon>
    </lineage>
</organism>
<sequence>MPLQSLTRGGWAGGVRFRHYVFLFWSDCIFIFVTKNEVIGVFI</sequence>
<dbReference type="AlphaFoldDB" id="A0A090WPL4"/>
<name>A0A090WPL4_9FLAO</name>
<evidence type="ECO:0000313" key="1">
    <source>
        <dbReference type="EMBL" id="GAL78163.1"/>
    </source>
</evidence>
<dbReference type="EMBL" id="BBNU01000002">
    <property type="protein sequence ID" value="GAL78163.1"/>
    <property type="molecule type" value="Genomic_DNA"/>
</dbReference>
<protein>
    <submittedName>
        <fullName evidence="1">Uncharacterized protein</fullName>
    </submittedName>
</protein>
<reference evidence="1 2" key="1">
    <citation type="journal article" date="2014" name="Genome Announc.">
        <title>Draft Genome Sequences of Marine Flavobacterium Algibacter lectus Strains SS8 and NR4.</title>
        <authorList>
            <person name="Takatani N."/>
            <person name="Nakanishi M."/>
            <person name="Meirelles P."/>
            <person name="Mino S."/>
            <person name="Suda W."/>
            <person name="Oshima K."/>
            <person name="Hattori M."/>
            <person name="Ohkuma M."/>
            <person name="Hosokawa M."/>
            <person name="Miyashita K."/>
            <person name="Thompson F.L."/>
            <person name="Niwa A."/>
            <person name="Sawabe T."/>
            <person name="Sawabe T."/>
        </authorList>
    </citation>
    <scope>NUCLEOTIDE SEQUENCE [LARGE SCALE GENOMIC DNA]</scope>
    <source>
        <strain evidence="2">JCM19274</strain>
    </source>
</reference>
<evidence type="ECO:0000313" key="2">
    <source>
        <dbReference type="Proteomes" id="UP000029643"/>
    </source>
</evidence>
<dbReference type="Proteomes" id="UP000029643">
    <property type="component" value="Unassembled WGS sequence"/>
</dbReference>
<accession>A0A090WPL4</accession>
<gene>
    <name evidence="1" type="ORF">JCM19274_4662</name>
</gene>
<proteinExistence type="predicted"/>